<evidence type="ECO:0000256" key="1">
    <source>
        <dbReference type="ARBA" id="ARBA00023015"/>
    </source>
</evidence>
<dbReference type="EMBL" id="JBBHLI010000007">
    <property type="protein sequence ID" value="MEK9501877.1"/>
    <property type="molecule type" value="Genomic_DNA"/>
</dbReference>
<sequence length="161" mass="18808">MQHANPDRTAALVEAIGRKFETDGYPRTAGRMVGFLLLSEHPYSLDELADELKVSKGSVSGNARMLDRLGVLQRVTRPGDRRDYYRLADDLHLRMVELKRQKLERTRELLREALDTTPPPDVRNRLRRYHDFFDYLVTEVRKVEQSARMREPNSTTEDPIR</sequence>
<evidence type="ECO:0000313" key="5">
    <source>
        <dbReference type="EMBL" id="MEK9501877.1"/>
    </source>
</evidence>
<keyword evidence="1" id="KW-0805">Transcription regulation</keyword>
<dbReference type="PANTHER" id="PTHR38465:SF2">
    <property type="entry name" value="HTH-TYPE TRANSCRIPTIONAL REGULATOR MMPR5"/>
    <property type="match status" value="1"/>
</dbReference>
<dbReference type="InterPro" id="IPR000835">
    <property type="entry name" value="HTH_MarR-typ"/>
</dbReference>
<reference evidence="5 6" key="1">
    <citation type="submission" date="2024-02" db="EMBL/GenBank/DDBJ databases">
        <title>A novel Gemmatimonadota bacterium.</title>
        <authorList>
            <person name="Du Z.-J."/>
            <person name="Ye Y.-Q."/>
        </authorList>
    </citation>
    <scope>NUCLEOTIDE SEQUENCE [LARGE SCALE GENOMIC DNA]</scope>
    <source>
        <strain evidence="5 6">DH-20</strain>
    </source>
</reference>
<keyword evidence="3" id="KW-0804">Transcription</keyword>
<accession>A0ABU9ECM7</accession>
<dbReference type="SUPFAM" id="SSF46785">
    <property type="entry name" value="Winged helix' DNA-binding domain"/>
    <property type="match status" value="1"/>
</dbReference>
<evidence type="ECO:0000256" key="2">
    <source>
        <dbReference type="ARBA" id="ARBA00023125"/>
    </source>
</evidence>
<dbReference type="InterPro" id="IPR036390">
    <property type="entry name" value="WH_DNA-bd_sf"/>
</dbReference>
<organism evidence="5 6">
    <name type="scientific">Gaopeijia maritima</name>
    <dbReference type="NCBI Taxonomy" id="3119007"/>
    <lineage>
        <taxon>Bacteria</taxon>
        <taxon>Pseudomonadati</taxon>
        <taxon>Gemmatimonadota</taxon>
        <taxon>Longimicrobiia</taxon>
        <taxon>Gaopeijiales</taxon>
        <taxon>Gaopeijiaceae</taxon>
        <taxon>Gaopeijia</taxon>
    </lineage>
</organism>
<feature type="domain" description="HTH marR-type" evidence="4">
    <location>
        <begin position="24"/>
        <end position="82"/>
    </location>
</feature>
<keyword evidence="6" id="KW-1185">Reference proteome</keyword>
<dbReference type="InterPro" id="IPR036388">
    <property type="entry name" value="WH-like_DNA-bd_sf"/>
</dbReference>
<dbReference type="PANTHER" id="PTHR38465">
    <property type="entry name" value="HTH-TYPE TRANSCRIPTIONAL REGULATOR MJ1563-RELATED"/>
    <property type="match status" value="1"/>
</dbReference>
<gene>
    <name evidence="5" type="ORF">WI372_12870</name>
</gene>
<dbReference type="InterPro" id="IPR052362">
    <property type="entry name" value="HTH-GbsR_regulator"/>
</dbReference>
<name>A0ABU9ECM7_9BACT</name>
<comment type="caution">
    <text evidence="5">The sequence shown here is derived from an EMBL/GenBank/DDBJ whole genome shotgun (WGS) entry which is preliminary data.</text>
</comment>
<evidence type="ECO:0000313" key="6">
    <source>
        <dbReference type="Proteomes" id="UP001484239"/>
    </source>
</evidence>
<evidence type="ECO:0000259" key="4">
    <source>
        <dbReference type="Pfam" id="PF12802"/>
    </source>
</evidence>
<dbReference type="Pfam" id="PF12802">
    <property type="entry name" value="MarR_2"/>
    <property type="match status" value="1"/>
</dbReference>
<dbReference type="RefSeq" id="WP_405278981.1">
    <property type="nucleotide sequence ID" value="NZ_CP144380.1"/>
</dbReference>
<dbReference type="Gene3D" id="1.10.10.10">
    <property type="entry name" value="Winged helix-like DNA-binding domain superfamily/Winged helix DNA-binding domain"/>
    <property type="match status" value="1"/>
</dbReference>
<keyword evidence="2" id="KW-0238">DNA-binding</keyword>
<evidence type="ECO:0000256" key="3">
    <source>
        <dbReference type="ARBA" id="ARBA00023163"/>
    </source>
</evidence>
<dbReference type="Proteomes" id="UP001484239">
    <property type="component" value="Unassembled WGS sequence"/>
</dbReference>
<proteinExistence type="predicted"/>
<protein>
    <recommendedName>
        <fullName evidence="4">HTH marR-type domain-containing protein</fullName>
    </recommendedName>
</protein>